<organism evidence="2 3">
    <name type="scientific">Zosterops borbonicus</name>
    <dbReference type="NCBI Taxonomy" id="364589"/>
    <lineage>
        <taxon>Eukaryota</taxon>
        <taxon>Metazoa</taxon>
        <taxon>Chordata</taxon>
        <taxon>Craniata</taxon>
        <taxon>Vertebrata</taxon>
        <taxon>Euteleostomi</taxon>
        <taxon>Archelosauria</taxon>
        <taxon>Archosauria</taxon>
        <taxon>Dinosauria</taxon>
        <taxon>Saurischia</taxon>
        <taxon>Theropoda</taxon>
        <taxon>Coelurosauria</taxon>
        <taxon>Aves</taxon>
        <taxon>Neognathae</taxon>
        <taxon>Neoaves</taxon>
        <taxon>Telluraves</taxon>
        <taxon>Australaves</taxon>
        <taxon>Passeriformes</taxon>
        <taxon>Sylvioidea</taxon>
        <taxon>Zosteropidae</taxon>
        <taxon>Zosterops</taxon>
    </lineage>
</organism>
<proteinExistence type="predicted"/>
<name>A0A8K1GHL1_9PASS</name>
<reference evidence="2" key="1">
    <citation type="submission" date="2019-04" db="EMBL/GenBank/DDBJ databases">
        <title>Genome assembly of Zosterops borbonicus 15179.</title>
        <authorList>
            <person name="Leroy T."/>
            <person name="Anselmetti Y."/>
            <person name="Tilak M.-K."/>
            <person name="Nabholz B."/>
        </authorList>
    </citation>
    <scope>NUCLEOTIDE SEQUENCE</scope>
    <source>
        <strain evidence="2">HGM_15179</strain>
        <tissue evidence="2">Muscle</tissue>
    </source>
</reference>
<accession>A0A8K1GHL1</accession>
<dbReference type="EMBL" id="SWJQ01000246">
    <property type="protein sequence ID" value="TRZ17889.1"/>
    <property type="molecule type" value="Genomic_DNA"/>
</dbReference>
<dbReference type="OrthoDB" id="6021377at2759"/>
<feature type="transmembrane region" description="Helical" evidence="1">
    <location>
        <begin position="184"/>
        <end position="205"/>
    </location>
</feature>
<protein>
    <submittedName>
        <fullName evidence="2">Uncharacterized protein</fullName>
    </submittedName>
</protein>
<evidence type="ECO:0000313" key="2">
    <source>
        <dbReference type="EMBL" id="TRZ17889.1"/>
    </source>
</evidence>
<sequence length="208" mass="23102">MGKMTAKVWPRKGEDSFRCILIGNITEMPIGKLNSPKLVMGDVQKNMEKAMSPTNGCDKLRKLRGRKVIWEGKGGSQARAGQGFALRSQSPDGCRVEGQIILFWQRVRLFELKLAFATGQDEIGEANTPSCPQECGCDKQELSKLPNFSQTNGYYEALDELFLPDAFVELYGNSMRPLFDFSWISLKTILSLVLVGACITLGAYLGHK</sequence>
<comment type="caution">
    <text evidence="2">The sequence shown here is derived from an EMBL/GenBank/DDBJ whole genome shotgun (WGS) entry which is preliminary data.</text>
</comment>
<keyword evidence="1" id="KW-1133">Transmembrane helix</keyword>
<dbReference type="Proteomes" id="UP000796761">
    <property type="component" value="Unassembled WGS sequence"/>
</dbReference>
<keyword evidence="3" id="KW-1185">Reference proteome</keyword>
<gene>
    <name evidence="2" type="ORF">HGM15179_009218</name>
</gene>
<dbReference type="AlphaFoldDB" id="A0A8K1GHL1"/>
<keyword evidence="1" id="KW-0472">Membrane</keyword>
<evidence type="ECO:0000256" key="1">
    <source>
        <dbReference type="SAM" id="Phobius"/>
    </source>
</evidence>
<keyword evidence="1" id="KW-0812">Transmembrane</keyword>
<evidence type="ECO:0000313" key="3">
    <source>
        <dbReference type="Proteomes" id="UP000796761"/>
    </source>
</evidence>